<proteinExistence type="predicted"/>
<keyword evidence="2" id="KW-1185">Reference proteome</keyword>
<name>A0ACC1HCS7_9FUNG</name>
<reference evidence="1" key="1">
    <citation type="submission" date="2022-06" db="EMBL/GenBank/DDBJ databases">
        <title>Phylogenomic reconstructions and comparative analyses of Kickxellomycotina fungi.</title>
        <authorList>
            <person name="Reynolds N.K."/>
            <person name="Stajich J.E."/>
            <person name="Barry K."/>
            <person name="Grigoriev I.V."/>
            <person name="Crous P."/>
            <person name="Smith M.E."/>
        </authorList>
    </citation>
    <scope>NUCLEOTIDE SEQUENCE</scope>
    <source>
        <strain evidence="1">RSA 2271</strain>
    </source>
</reference>
<dbReference type="EMBL" id="JAMZIH010006383">
    <property type="protein sequence ID" value="KAJ1673982.1"/>
    <property type="molecule type" value="Genomic_DNA"/>
</dbReference>
<accession>A0ACC1HCS7</accession>
<evidence type="ECO:0000313" key="2">
    <source>
        <dbReference type="Proteomes" id="UP001145114"/>
    </source>
</evidence>
<sequence>ISTKKALSSFINGMRCFEACLLDLEGKSWPSSDVFDDIAGGIRGKIEELGSVIGTAKYEISFSRYSPHDYKAIFRHMNIMNTSFNGMCLPFNIGRGFMSAQMVIGGYPVEDSELSGQAQPRRHPRGGTPTMYESPQLHMSPNLTPQPHSSPDPTSISHPAFHPSWSQARKRPRSRPLSLSARTVMQSRRTKSPFKTHQAVPSMQSQNKYAQLRERSITFGQPGPSASVNQVDTKEDFEEDALFINPQPRPKSTVSESGKFRASYPQQDWRPPSTPSPVPIQTCQDDDDSDVEDCHFPCLICPQATADDMKQLVSGPHMTLEAMCIGLIPDMLKLLHATILAVQTSRDEFTEIRSRNPIRILAMIVRTVVDKCIRAIVLFFNSILRRGARSPAAPISHTRSRSQLEEIPLPYSITRSAANTPDLNSHYSPFFHRLHLPPYHYHNDGHQHYHDMSQSIVRLKTMRALLKQDIEVFEASAAAFIAKTQIYRHMTDIHTYECCTIFHSLNFALRENAKSVLRFFDLQIVLQEKRGEIWRVWFPLRKSTLFGWTRMHSKPENDEVDYDRENLWGILSDDDDDDEEEGSEGERSPSHNTDTNGLGSQQLRPRRRGADGESEDGVQAVQAQTDAALSATDKNHMRRRTVIDLDNSIDPNAAAEKTKAHEVSDASVVSLISTHMHRRRIEGAVLFVKRLLATTFLLLLHLDQWLSWPETKYAV</sequence>
<feature type="non-terminal residue" evidence="1">
    <location>
        <position position="715"/>
    </location>
</feature>
<evidence type="ECO:0000313" key="1">
    <source>
        <dbReference type="EMBL" id="KAJ1673982.1"/>
    </source>
</evidence>
<organism evidence="1 2">
    <name type="scientific">Spiromyces aspiralis</name>
    <dbReference type="NCBI Taxonomy" id="68401"/>
    <lineage>
        <taxon>Eukaryota</taxon>
        <taxon>Fungi</taxon>
        <taxon>Fungi incertae sedis</taxon>
        <taxon>Zoopagomycota</taxon>
        <taxon>Kickxellomycotina</taxon>
        <taxon>Kickxellomycetes</taxon>
        <taxon>Kickxellales</taxon>
        <taxon>Kickxellaceae</taxon>
        <taxon>Spiromyces</taxon>
    </lineage>
</organism>
<protein>
    <submittedName>
        <fullName evidence="1">Uncharacterized protein</fullName>
    </submittedName>
</protein>
<feature type="non-terminal residue" evidence="1">
    <location>
        <position position="1"/>
    </location>
</feature>
<comment type="caution">
    <text evidence="1">The sequence shown here is derived from an EMBL/GenBank/DDBJ whole genome shotgun (WGS) entry which is preliminary data.</text>
</comment>
<gene>
    <name evidence="1" type="ORF">EV182_004201</name>
</gene>
<dbReference type="Proteomes" id="UP001145114">
    <property type="component" value="Unassembled WGS sequence"/>
</dbReference>